<reference evidence="2 3" key="1">
    <citation type="submission" date="2016-06" db="EMBL/GenBank/DDBJ databases">
        <authorList>
            <person name="Kjaerup R.B."/>
            <person name="Dalgaard T.S."/>
            <person name="Juul-Madsen H.R."/>
        </authorList>
    </citation>
    <scope>NUCLEOTIDE SEQUENCE [LARGE SCALE GENOMIC DNA]</scope>
    <source>
        <strain evidence="2 3">DSM 45577</strain>
    </source>
</reference>
<dbReference type="OrthoDB" id="288554at2"/>
<dbReference type="InterPro" id="IPR049248">
    <property type="entry name" value="DUF6881"/>
</dbReference>
<evidence type="ECO:0000259" key="1">
    <source>
        <dbReference type="Pfam" id="PF21812"/>
    </source>
</evidence>
<evidence type="ECO:0000313" key="3">
    <source>
        <dbReference type="Proteomes" id="UP000198937"/>
    </source>
</evidence>
<proteinExistence type="predicted"/>
<organism evidence="2 3">
    <name type="scientific">Micromonospora yangpuensis</name>
    <dbReference type="NCBI Taxonomy" id="683228"/>
    <lineage>
        <taxon>Bacteria</taxon>
        <taxon>Bacillati</taxon>
        <taxon>Actinomycetota</taxon>
        <taxon>Actinomycetes</taxon>
        <taxon>Micromonosporales</taxon>
        <taxon>Micromonosporaceae</taxon>
        <taxon>Micromonospora</taxon>
    </lineage>
</organism>
<dbReference type="RefSeq" id="WP_091435530.1">
    <property type="nucleotide sequence ID" value="NZ_BMMJ01000019.1"/>
</dbReference>
<sequence>MRYVKVLWEHEFPDDPVLYLSELGEDGYEVRKVQLYRDGRSEWADGHHETATAGLSEIPFPSVEEISSQSACRAELITSEEFERAWSDARAKA</sequence>
<accession>A0A1C6UC68</accession>
<evidence type="ECO:0000313" key="2">
    <source>
        <dbReference type="EMBL" id="SCL51554.1"/>
    </source>
</evidence>
<feature type="domain" description="DUF6881" evidence="1">
    <location>
        <begin position="2"/>
        <end position="90"/>
    </location>
</feature>
<protein>
    <recommendedName>
        <fullName evidence="1">DUF6881 domain-containing protein</fullName>
    </recommendedName>
</protein>
<dbReference type="AlphaFoldDB" id="A0A1C6UC68"/>
<keyword evidence="3" id="KW-1185">Reference proteome</keyword>
<dbReference type="EMBL" id="FMIA01000002">
    <property type="protein sequence ID" value="SCL51554.1"/>
    <property type="molecule type" value="Genomic_DNA"/>
</dbReference>
<name>A0A1C6UC68_9ACTN</name>
<gene>
    <name evidence="2" type="ORF">GA0070617_1815</name>
</gene>
<dbReference type="Pfam" id="PF21812">
    <property type="entry name" value="DUF6881"/>
    <property type="match status" value="1"/>
</dbReference>
<dbReference type="Proteomes" id="UP000198937">
    <property type="component" value="Unassembled WGS sequence"/>
</dbReference>